<accession>A0ACB6S227</accession>
<organism evidence="1 2">
    <name type="scientific">Macroventuria anomochaeta</name>
    <dbReference type="NCBI Taxonomy" id="301207"/>
    <lineage>
        <taxon>Eukaryota</taxon>
        <taxon>Fungi</taxon>
        <taxon>Dikarya</taxon>
        <taxon>Ascomycota</taxon>
        <taxon>Pezizomycotina</taxon>
        <taxon>Dothideomycetes</taxon>
        <taxon>Pleosporomycetidae</taxon>
        <taxon>Pleosporales</taxon>
        <taxon>Pleosporineae</taxon>
        <taxon>Didymellaceae</taxon>
        <taxon>Macroventuria</taxon>
    </lineage>
</organism>
<dbReference type="EMBL" id="MU006714">
    <property type="protein sequence ID" value="KAF2628084.1"/>
    <property type="molecule type" value="Genomic_DNA"/>
</dbReference>
<evidence type="ECO:0000313" key="2">
    <source>
        <dbReference type="Proteomes" id="UP000799754"/>
    </source>
</evidence>
<sequence>MFQFVWTADTLMLPAVSHSPVFNECPSSSRHHSVIWMHLKQNREVVENQRGQGSKSGDGGVSILPPYGSLNGRAGRPGMTEAHNLGIDICNHSHEALASNDDSDEGVKAKRSGSSGDEIVRSPSANLPILGDGRHRHRAVDGACRGRQHQASITVPCFHGPGCCRTVLSDTLHQCSTSALRKTCHCLTPTCTKDHGIACNNRPNPLDPSLCIDRCRVACGLCCCS</sequence>
<gene>
    <name evidence="1" type="ORF">BU25DRAFT_39488</name>
</gene>
<evidence type="ECO:0000313" key="1">
    <source>
        <dbReference type="EMBL" id="KAF2628084.1"/>
    </source>
</evidence>
<comment type="caution">
    <text evidence="1">The sequence shown here is derived from an EMBL/GenBank/DDBJ whole genome shotgun (WGS) entry which is preliminary data.</text>
</comment>
<protein>
    <submittedName>
        <fullName evidence="1">Uncharacterized protein</fullName>
    </submittedName>
</protein>
<name>A0ACB6S227_9PLEO</name>
<keyword evidence="2" id="KW-1185">Reference proteome</keyword>
<reference evidence="1" key="1">
    <citation type="journal article" date="2020" name="Stud. Mycol.">
        <title>101 Dothideomycetes genomes: a test case for predicting lifestyles and emergence of pathogens.</title>
        <authorList>
            <person name="Haridas S."/>
            <person name="Albert R."/>
            <person name="Binder M."/>
            <person name="Bloem J."/>
            <person name="Labutti K."/>
            <person name="Salamov A."/>
            <person name="Andreopoulos B."/>
            <person name="Baker S."/>
            <person name="Barry K."/>
            <person name="Bills G."/>
            <person name="Bluhm B."/>
            <person name="Cannon C."/>
            <person name="Castanera R."/>
            <person name="Culley D."/>
            <person name="Daum C."/>
            <person name="Ezra D."/>
            <person name="Gonzalez J."/>
            <person name="Henrissat B."/>
            <person name="Kuo A."/>
            <person name="Liang C."/>
            <person name="Lipzen A."/>
            <person name="Lutzoni F."/>
            <person name="Magnuson J."/>
            <person name="Mondo S."/>
            <person name="Nolan M."/>
            <person name="Ohm R."/>
            <person name="Pangilinan J."/>
            <person name="Park H.-J."/>
            <person name="Ramirez L."/>
            <person name="Alfaro M."/>
            <person name="Sun H."/>
            <person name="Tritt A."/>
            <person name="Yoshinaga Y."/>
            <person name="Zwiers L.-H."/>
            <person name="Turgeon B."/>
            <person name="Goodwin S."/>
            <person name="Spatafora J."/>
            <person name="Crous P."/>
            <person name="Grigoriev I."/>
        </authorList>
    </citation>
    <scope>NUCLEOTIDE SEQUENCE</scope>
    <source>
        <strain evidence="1">CBS 525.71</strain>
    </source>
</reference>
<dbReference type="Proteomes" id="UP000799754">
    <property type="component" value="Unassembled WGS sequence"/>
</dbReference>
<proteinExistence type="predicted"/>